<dbReference type="Gene3D" id="3.40.50.300">
    <property type="entry name" value="P-loop containing nucleotide triphosphate hydrolases"/>
    <property type="match status" value="1"/>
</dbReference>
<dbReference type="SUPFAM" id="SSF52540">
    <property type="entry name" value="P-loop containing nucleoside triphosphate hydrolases"/>
    <property type="match status" value="1"/>
</dbReference>
<comment type="caution">
    <text evidence="1">The sequence shown here is derived from an EMBL/GenBank/DDBJ whole genome shotgun (WGS) entry which is preliminary data.</text>
</comment>
<dbReference type="AlphaFoldDB" id="A0A829GM84"/>
<gene>
    <name evidence="1" type="ORF">Lpp14_13894</name>
</gene>
<sequence length="370" mass="41906">MVAEVKLAVAGSGKTRWLGENVSPNNRNLLITFTNQNVNNIKRSVISHLGEIPENTCIMTYTRFVYYWLIRPFEPSLKVGTITGGFVSSGIDITQPPEHDRLNPGNGYYKNDNILHYLSRRSSKLFSNRLSDLYCKQSAAYKKNARNTISMFFDEIYVDEFQDFTDSDFKLLIDLAKISGTNVHYVGDYYQSLVSKSNKRKGTPYSNGRDLSAIIGQLEKNKLVVDTTTLMKSWRCSADSCSFINHKLGIPLVSADGHEGKILHVTENQEIYKVLYNPKITKLMWNAAIPGYGIFPSTNKWGYSKGDTYKDICVILTKSTDGIVLNQEFAPTTQTLHMLYVALTRANHDAYLIDSPTYHRFMHDNILQSG</sequence>
<evidence type="ECO:0008006" key="3">
    <source>
        <dbReference type="Google" id="ProtNLM"/>
    </source>
</evidence>
<protein>
    <recommendedName>
        <fullName evidence="3">DNA helicase</fullName>
    </recommendedName>
</protein>
<dbReference type="Proteomes" id="UP000014264">
    <property type="component" value="Unassembled WGS sequence"/>
</dbReference>
<accession>A0A829GM84</accession>
<evidence type="ECO:0000313" key="1">
    <source>
        <dbReference type="EMBL" id="EPC59508.1"/>
    </source>
</evidence>
<dbReference type="InterPro" id="IPR027417">
    <property type="entry name" value="P-loop_NTPase"/>
</dbReference>
<name>A0A829GM84_LACPA</name>
<evidence type="ECO:0000313" key="2">
    <source>
        <dbReference type="Proteomes" id="UP000014264"/>
    </source>
</evidence>
<proteinExistence type="predicted"/>
<reference evidence="1 2" key="1">
    <citation type="journal article" date="2013" name="PLoS ONE">
        <title>Lactobacillus paracasei comparative genomics: towards species pan-genome definition and exploitation of diversity.</title>
        <authorList>
            <person name="Smokvina T."/>
            <person name="Wels M."/>
            <person name="Polka J."/>
            <person name="Chervaux C."/>
            <person name="Brisse S."/>
            <person name="Boekhorst J."/>
            <person name="van Hylckama Vlieg J.E."/>
            <person name="Siezen R.J."/>
        </authorList>
    </citation>
    <scope>NUCLEOTIDE SEQUENCE [LARGE SCALE GENOMIC DNA]</scope>
    <source>
        <strain evidence="1 2">Lpp14</strain>
    </source>
</reference>
<organism evidence="1 2">
    <name type="scientific">Lacticaseibacillus paracasei subsp. paracasei Lpp14</name>
    <dbReference type="NCBI Taxonomy" id="1256204"/>
    <lineage>
        <taxon>Bacteria</taxon>
        <taxon>Bacillati</taxon>
        <taxon>Bacillota</taxon>
        <taxon>Bacilli</taxon>
        <taxon>Lactobacillales</taxon>
        <taxon>Lactobacillaceae</taxon>
        <taxon>Lacticaseibacillus</taxon>
    </lineage>
</organism>
<dbReference type="EMBL" id="ANJZ01000341">
    <property type="protein sequence ID" value="EPC59508.1"/>
    <property type="molecule type" value="Genomic_DNA"/>
</dbReference>